<evidence type="ECO:0000313" key="2">
    <source>
        <dbReference type="Proteomes" id="UP001207468"/>
    </source>
</evidence>
<dbReference type="EMBL" id="JAGFNK010000224">
    <property type="protein sequence ID" value="KAI9457194.1"/>
    <property type="molecule type" value="Genomic_DNA"/>
</dbReference>
<sequence>MAAQVQSHGSLPDSAVDHGHVDPNGQSLDQALDPHLSQVGLDSRSHYHSHYTGPHIITPDHAGAPHHADHMSFYTAAHEMPVQPVDRQPTASSSKRKQLESQYTQGGTGKKRRSDVYEDDADDPEVGEDGGAGGARHWTDEEKTKLFNWLMGPNEDEHFDALRTKKNTCFRDCALDAFGGRKTFLAVKGCYERNFVVFKQIYAFETFTAGMQQADVDSDSEVDRLREYERRIYAARKAGFHVGNLSSRILDHWHRMGWYATFHSRWHGDPNVRRPPARPRPMGPPALPLQHAPANEPPQEAPLRTEDSPVLDRATADPPPVTHFERTYDIPYSSAPDPGEAMPSPPQTPSSAPVTQHHLATYGTPTTPVASTTDQVSPNAGTMAQTLVSACMRLLQAQADDSKMRLEYLRRREEREEADSRLRMEMEKKRQEREAADSERLQQNAKMKQKSELATEILSNPNVDPSVKAAAGDYLKKLFAND</sequence>
<name>A0ACC0U138_9AGAM</name>
<comment type="caution">
    <text evidence="1">The sequence shown here is derived from an EMBL/GenBank/DDBJ whole genome shotgun (WGS) entry which is preliminary data.</text>
</comment>
<protein>
    <submittedName>
        <fullName evidence="1">Uncharacterized protein</fullName>
    </submittedName>
</protein>
<organism evidence="1 2">
    <name type="scientific">Russula earlei</name>
    <dbReference type="NCBI Taxonomy" id="71964"/>
    <lineage>
        <taxon>Eukaryota</taxon>
        <taxon>Fungi</taxon>
        <taxon>Dikarya</taxon>
        <taxon>Basidiomycota</taxon>
        <taxon>Agaricomycotina</taxon>
        <taxon>Agaricomycetes</taxon>
        <taxon>Russulales</taxon>
        <taxon>Russulaceae</taxon>
        <taxon>Russula</taxon>
    </lineage>
</organism>
<proteinExistence type="predicted"/>
<keyword evidence="2" id="KW-1185">Reference proteome</keyword>
<accession>A0ACC0U138</accession>
<dbReference type="Proteomes" id="UP001207468">
    <property type="component" value="Unassembled WGS sequence"/>
</dbReference>
<evidence type="ECO:0000313" key="1">
    <source>
        <dbReference type="EMBL" id="KAI9457194.1"/>
    </source>
</evidence>
<reference evidence="1" key="1">
    <citation type="submission" date="2021-03" db="EMBL/GenBank/DDBJ databases">
        <title>Evolutionary priming and transition to the ectomycorrhizal habit in an iconic lineage of mushroom-forming fungi: is preadaptation a requirement?</title>
        <authorList>
            <consortium name="DOE Joint Genome Institute"/>
            <person name="Looney B.P."/>
            <person name="Miyauchi S."/>
            <person name="Morin E."/>
            <person name="Drula E."/>
            <person name="Courty P.E."/>
            <person name="Chicoki N."/>
            <person name="Fauchery L."/>
            <person name="Kohler A."/>
            <person name="Kuo A."/>
            <person name="LaButti K."/>
            <person name="Pangilinan J."/>
            <person name="Lipzen A."/>
            <person name="Riley R."/>
            <person name="Andreopoulos W."/>
            <person name="He G."/>
            <person name="Johnson J."/>
            <person name="Barry K.W."/>
            <person name="Grigoriev I.V."/>
            <person name="Nagy L."/>
            <person name="Hibbett D."/>
            <person name="Henrissat B."/>
            <person name="Matheny P.B."/>
            <person name="Labbe J."/>
            <person name="Martin A.F."/>
        </authorList>
    </citation>
    <scope>NUCLEOTIDE SEQUENCE</scope>
    <source>
        <strain evidence="1">BPL698</strain>
    </source>
</reference>
<gene>
    <name evidence="1" type="ORF">F5148DRAFT_351977</name>
</gene>